<dbReference type="Proteomes" id="UP001519363">
    <property type="component" value="Unassembled WGS sequence"/>
</dbReference>
<evidence type="ECO:0000313" key="3">
    <source>
        <dbReference type="Proteomes" id="UP001519363"/>
    </source>
</evidence>
<feature type="region of interest" description="Disordered" evidence="1">
    <location>
        <begin position="181"/>
        <end position="366"/>
    </location>
</feature>
<dbReference type="RefSeq" id="WP_158103416.1">
    <property type="nucleotide sequence ID" value="NZ_JAGIOO010000001.1"/>
</dbReference>
<dbReference type="SUPFAM" id="SSF140459">
    <property type="entry name" value="PE/PPE dimer-like"/>
    <property type="match status" value="1"/>
</dbReference>
<feature type="compositionally biased region" description="Pro residues" evidence="1">
    <location>
        <begin position="266"/>
        <end position="278"/>
    </location>
</feature>
<feature type="compositionally biased region" description="Gly residues" evidence="1">
    <location>
        <begin position="288"/>
        <end position="327"/>
    </location>
</feature>
<feature type="compositionally biased region" description="Low complexity" evidence="1">
    <location>
        <begin position="328"/>
        <end position="340"/>
    </location>
</feature>
<organism evidence="2 3">
    <name type="scientific">Crossiella equi</name>
    <dbReference type="NCBI Taxonomy" id="130796"/>
    <lineage>
        <taxon>Bacteria</taxon>
        <taxon>Bacillati</taxon>
        <taxon>Actinomycetota</taxon>
        <taxon>Actinomycetes</taxon>
        <taxon>Pseudonocardiales</taxon>
        <taxon>Pseudonocardiaceae</taxon>
        <taxon>Crossiella</taxon>
    </lineage>
</organism>
<evidence type="ECO:0008006" key="4">
    <source>
        <dbReference type="Google" id="ProtNLM"/>
    </source>
</evidence>
<proteinExistence type="predicted"/>
<accession>A0ABS5A660</accession>
<dbReference type="EMBL" id="JAGIOO010000001">
    <property type="protein sequence ID" value="MBP2471786.1"/>
    <property type="molecule type" value="Genomic_DNA"/>
</dbReference>
<comment type="caution">
    <text evidence="2">The sequence shown here is derived from an EMBL/GenBank/DDBJ whole genome shotgun (WGS) entry which is preliminary data.</text>
</comment>
<dbReference type="InterPro" id="IPR038332">
    <property type="entry name" value="PPE_sf"/>
</dbReference>
<dbReference type="Gene3D" id="1.20.1260.20">
    <property type="entry name" value="PPE superfamily"/>
    <property type="match status" value="1"/>
</dbReference>
<sequence length="395" mass="39573">MGGSTVGSYRYEGYRLSEKHGWMQKGKGPAEFTAAQDAVSRLGSALIETDTRLRDAVAALGGEWNSTAGSQAGAQMQRAAQWAGESNTTTSSTQSRVVAQANAVSTVTAGVPAQPPITYSFGDAVQDMFTAPARLFGMSNNLDREVEKQRAADDAANRALYTYESASKSQMAMIQPLPEAPKLTGAATPVNPGNPPGPPILPPGGRPSRPGGGGGGSRTRTPGGSTGSDEGTVMPGEDGDRGSVEVPRQDREERIDTSRLDYNVPAPTPAPGVPPNQLPPGGGTPPAAGGGGGFAGGFGPGGLGAGGFSGGPGAGGPGGAAGSGNQPGGARPAAPTAGVVGRPGTAGSGIMQPATGAAGRGEEDKEHLNDLWVRDDSLFADKRRVSPPVIGEDPV</sequence>
<keyword evidence="3" id="KW-1185">Reference proteome</keyword>
<name>A0ABS5A660_9PSEU</name>
<evidence type="ECO:0000313" key="2">
    <source>
        <dbReference type="EMBL" id="MBP2471786.1"/>
    </source>
</evidence>
<feature type="compositionally biased region" description="Basic and acidic residues" evidence="1">
    <location>
        <begin position="238"/>
        <end position="259"/>
    </location>
</feature>
<evidence type="ECO:0000256" key="1">
    <source>
        <dbReference type="SAM" id="MobiDB-lite"/>
    </source>
</evidence>
<gene>
    <name evidence="2" type="ORF">JOF53_000658</name>
</gene>
<protein>
    <recommendedName>
        <fullName evidence="4">PPE family domain-containing protein</fullName>
    </recommendedName>
</protein>
<feature type="compositionally biased region" description="Pro residues" evidence="1">
    <location>
        <begin position="192"/>
        <end position="205"/>
    </location>
</feature>
<reference evidence="2 3" key="1">
    <citation type="submission" date="2021-03" db="EMBL/GenBank/DDBJ databases">
        <title>Sequencing the genomes of 1000 actinobacteria strains.</title>
        <authorList>
            <person name="Klenk H.-P."/>
        </authorList>
    </citation>
    <scope>NUCLEOTIDE SEQUENCE [LARGE SCALE GENOMIC DNA]</scope>
    <source>
        <strain evidence="2 3">DSM 44580</strain>
    </source>
</reference>